<protein>
    <submittedName>
        <fullName evidence="7 8">Protein phosphatase 1H isoform X1</fullName>
    </submittedName>
</protein>
<evidence type="ECO:0000313" key="7">
    <source>
        <dbReference type="RefSeq" id="XP_015510668.2"/>
    </source>
</evidence>
<dbReference type="InterPro" id="IPR001932">
    <property type="entry name" value="PPM-type_phosphatase-like_dom"/>
</dbReference>
<dbReference type="PROSITE" id="PS01032">
    <property type="entry name" value="PPM_1"/>
    <property type="match status" value="1"/>
</dbReference>
<dbReference type="AlphaFoldDB" id="A0A6J0BAF1"/>
<evidence type="ECO:0000256" key="2">
    <source>
        <dbReference type="ARBA" id="ARBA00022801"/>
    </source>
</evidence>
<gene>
    <name evidence="7 8" type="primary">LOC107217596</name>
</gene>
<dbReference type="InParanoid" id="A0A6J0BAF1"/>
<dbReference type="KEGG" id="nlo:107217596"/>
<keyword evidence="2 4" id="KW-0378">Hydrolase</keyword>
<dbReference type="CDD" id="cd00143">
    <property type="entry name" value="PP2Cc"/>
    <property type="match status" value="1"/>
</dbReference>
<dbReference type="GO" id="GO:0005739">
    <property type="term" value="C:mitochondrion"/>
    <property type="evidence" value="ECO:0007669"/>
    <property type="project" value="TreeGrafter"/>
</dbReference>
<dbReference type="OrthoDB" id="10264738at2759"/>
<name>A0A6J0BAF1_NEOLC</name>
<dbReference type="PANTHER" id="PTHR13832:SF354">
    <property type="entry name" value="GM14138P"/>
    <property type="match status" value="1"/>
</dbReference>
<dbReference type="InterPro" id="IPR000222">
    <property type="entry name" value="PP2C_BS"/>
</dbReference>
<evidence type="ECO:0000259" key="5">
    <source>
        <dbReference type="PROSITE" id="PS51746"/>
    </source>
</evidence>
<dbReference type="RefSeq" id="XP_015510668.2">
    <property type="nucleotide sequence ID" value="XM_015655182.2"/>
</dbReference>
<keyword evidence="1" id="KW-0479">Metal-binding</keyword>
<dbReference type="FunCoup" id="A0A6J0BAF1">
    <property type="interactions" value="1083"/>
</dbReference>
<keyword evidence="6" id="KW-1185">Reference proteome</keyword>
<reference evidence="7 8" key="1">
    <citation type="submission" date="2025-05" db="UniProtKB">
        <authorList>
            <consortium name="RefSeq"/>
        </authorList>
    </citation>
    <scope>IDENTIFICATION</scope>
    <source>
        <tissue evidence="7 8">Thorax and Abdomen</tissue>
    </source>
</reference>
<sequence>MFNRFKSALLTAVGASELGLEYPPESDSEIGTDFLNSNLVFEVETKPYSRPSFLGLTNEETQVSADHRVRPIIVPRDLSRLPWCAGYAECINAGKSTWNEDQATATRGDLKLVDSNITLPYIMFSMFDGHAGYQVALTARLHLHRIIYEKLASIPGEHLLSEKQGGLVNGRDLVVGAIELAYNQMDQMVELQSQKGGGGCTAITILFLNGILYAAGAGDSRAILVVGEQERALTRDHTPDSESDRVRALGSLRGGELLRGQFTALEFRRRPLERELGSHVIYREPYMTGWALKTLTHSDLKLPLISGRGKRSRVMGTIGVTRGFGDHGLKAANTGVTIKPFLSSQPEVQSLKLEEYDLSERDCVIIATDGLWDVVSDEEAANILRKTVAPDTPSLEYRLTMGAQELVQAARGRLVGRVWRGKVENPEDKEMKILPMASVDDISVLVVPLYPYLCEHKQWLKTVQQDQRHALDTMQSSATN</sequence>
<keyword evidence="3 4" id="KW-0904">Protein phosphatase</keyword>
<dbReference type="GO" id="GO:0046872">
    <property type="term" value="F:metal ion binding"/>
    <property type="evidence" value="ECO:0007669"/>
    <property type="project" value="UniProtKB-KW"/>
</dbReference>
<dbReference type="Proteomes" id="UP000829291">
    <property type="component" value="Chromosome 5"/>
</dbReference>
<dbReference type="SMART" id="SM00332">
    <property type="entry name" value="PP2Cc"/>
    <property type="match status" value="1"/>
</dbReference>
<dbReference type="InterPro" id="IPR036457">
    <property type="entry name" value="PPM-type-like_dom_sf"/>
</dbReference>
<dbReference type="PROSITE" id="PS51746">
    <property type="entry name" value="PPM_2"/>
    <property type="match status" value="1"/>
</dbReference>
<evidence type="ECO:0000256" key="4">
    <source>
        <dbReference type="RuleBase" id="RU003465"/>
    </source>
</evidence>
<dbReference type="RefSeq" id="XP_046595736.1">
    <property type="nucleotide sequence ID" value="XM_046739780.1"/>
</dbReference>
<evidence type="ECO:0000313" key="6">
    <source>
        <dbReference type="Proteomes" id="UP000829291"/>
    </source>
</evidence>
<dbReference type="GeneID" id="107217596"/>
<dbReference type="GO" id="GO:0004741">
    <property type="term" value="F:[pyruvate dehydrogenase (acetyl-transferring)]-phosphatase activity"/>
    <property type="evidence" value="ECO:0007669"/>
    <property type="project" value="TreeGrafter"/>
</dbReference>
<feature type="domain" description="PPM-type phosphatase" evidence="5">
    <location>
        <begin position="86"/>
        <end position="449"/>
    </location>
</feature>
<dbReference type="Pfam" id="PF00481">
    <property type="entry name" value="PP2C"/>
    <property type="match status" value="2"/>
</dbReference>
<accession>A0A6J0BAF1</accession>
<dbReference type="PANTHER" id="PTHR13832">
    <property type="entry name" value="PROTEIN PHOSPHATASE 2C"/>
    <property type="match status" value="1"/>
</dbReference>
<evidence type="ECO:0000256" key="1">
    <source>
        <dbReference type="ARBA" id="ARBA00022723"/>
    </source>
</evidence>
<proteinExistence type="inferred from homology"/>
<comment type="similarity">
    <text evidence="4">Belongs to the PP2C family.</text>
</comment>
<dbReference type="InterPro" id="IPR015655">
    <property type="entry name" value="PP2C"/>
</dbReference>
<organism evidence="6 7">
    <name type="scientific">Neodiprion lecontei</name>
    <name type="common">Redheaded pine sawfly</name>
    <dbReference type="NCBI Taxonomy" id="441921"/>
    <lineage>
        <taxon>Eukaryota</taxon>
        <taxon>Metazoa</taxon>
        <taxon>Ecdysozoa</taxon>
        <taxon>Arthropoda</taxon>
        <taxon>Hexapoda</taxon>
        <taxon>Insecta</taxon>
        <taxon>Pterygota</taxon>
        <taxon>Neoptera</taxon>
        <taxon>Endopterygota</taxon>
        <taxon>Hymenoptera</taxon>
        <taxon>Tenthredinoidea</taxon>
        <taxon>Diprionidae</taxon>
        <taxon>Diprioninae</taxon>
        <taxon>Neodiprion</taxon>
    </lineage>
</organism>
<evidence type="ECO:0000256" key="3">
    <source>
        <dbReference type="ARBA" id="ARBA00022912"/>
    </source>
</evidence>
<evidence type="ECO:0000313" key="8">
    <source>
        <dbReference type="RefSeq" id="XP_046595736.1"/>
    </source>
</evidence>
<dbReference type="Gene3D" id="3.60.40.10">
    <property type="entry name" value="PPM-type phosphatase domain"/>
    <property type="match status" value="1"/>
</dbReference>
<dbReference type="SUPFAM" id="SSF81606">
    <property type="entry name" value="PP2C-like"/>
    <property type="match status" value="1"/>
</dbReference>